<name>A7XM98_BRAOA</name>
<feature type="signal peptide" evidence="1">
    <location>
        <begin position="1"/>
        <end position="22"/>
    </location>
</feature>
<sequence length="103" mass="11786">MKLISLMCIAFVILLTSFPARGGPTFNPNCLKNLDTCGRLVGVKDRWRPECCKFWRGNVLPETKLCACYALNYTFGRRFLPPILNKCKLGGIEQFKCYTMLRT</sequence>
<evidence type="ECO:0000256" key="1">
    <source>
        <dbReference type="SAM" id="SignalP"/>
    </source>
</evidence>
<protein>
    <submittedName>
        <fullName evidence="2">Putative LTP-like protein</fullName>
    </submittedName>
</protein>
<dbReference type="SUPFAM" id="SSF47699">
    <property type="entry name" value="Bifunctional inhibitor/lipid-transfer protein/seed storage 2S albumin"/>
    <property type="match status" value="1"/>
</dbReference>
<accession>A7XM98</accession>
<gene>
    <name evidence="2" type="primary">MF15bh</name>
</gene>
<keyword evidence="1" id="KW-0732">Signal</keyword>
<feature type="chain" id="PRO_5002717836" evidence="1">
    <location>
        <begin position="23"/>
        <end position="103"/>
    </location>
</feature>
<reference evidence="2" key="1">
    <citation type="submission" date="2007-08" db="EMBL/GenBank/DDBJ databases">
        <authorList>
            <person name="Tian A.M."/>
            <person name="Cao J.S."/>
        </authorList>
    </citation>
    <scope>NUCLEOTIDE SEQUENCE</scope>
</reference>
<dbReference type="EMBL" id="EU082008">
    <property type="protein sequence ID" value="ABU80735.1"/>
    <property type="molecule type" value="Genomic_DNA"/>
</dbReference>
<evidence type="ECO:0000313" key="2">
    <source>
        <dbReference type="EMBL" id="ABU80735.1"/>
    </source>
</evidence>
<proteinExistence type="predicted"/>
<dbReference type="InterPro" id="IPR036312">
    <property type="entry name" value="Bifun_inhib/LTP/seed_sf"/>
</dbReference>
<organism evidence="2">
    <name type="scientific">Brassica oleracea var. alboglabra</name>
    <name type="common">Chinese kale</name>
    <name type="synonym">Brassica alboglabra</name>
    <dbReference type="NCBI Taxonomy" id="3714"/>
    <lineage>
        <taxon>Eukaryota</taxon>
        <taxon>Viridiplantae</taxon>
        <taxon>Streptophyta</taxon>
        <taxon>Embryophyta</taxon>
        <taxon>Tracheophyta</taxon>
        <taxon>Spermatophyta</taxon>
        <taxon>Magnoliopsida</taxon>
        <taxon>eudicotyledons</taxon>
        <taxon>Gunneridae</taxon>
        <taxon>Pentapetalae</taxon>
        <taxon>rosids</taxon>
        <taxon>malvids</taxon>
        <taxon>Brassicales</taxon>
        <taxon>Brassicaceae</taxon>
        <taxon>Brassiceae</taxon>
        <taxon>Brassica</taxon>
    </lineage>
</organism>
<dbReference type="AlphaFoldDB" id="A7XM98"/>